<feature type="compositionally biased region" description="Basic and acidic residues" evidence="3">
    <location>
        <begin position="1328"/>
        <end position="1337"/>
    </location>
</feature>
<feature type="compositionally biased region" description="Basic and acidic residues" evidence="3">
    <location>
        <begin position="275"/>
        <end position="285"/>
    </location>
</feature>
<protein>
    <recommendedName>
        <fullName evidence="6">Pentacotripeptide-repeat region of PRORP domain-containing protein</fullName>
    </recommendedName>
</protein>
<feature type="compositionally biased region" description="Basic and acidic residues" evidence="3">
    <location>
        <begin position="515"/>
        <end position="536"/>
    </location>
</feature>
<evidence type="ECO:0000256" key="3">
    <source>
        <dbReference type="SAM" id="MobiDB-lite"/>
    </source>
</evidence>
<feature type="signal peptide" evidence="4">
    <location>
        <begin position="1"/>
        <end position="32"/>
    </location>
</feature>
<dbReference type="Gene3D" id="1.25.40.10">
    <property type="entry name" value="Tetratricopeptide repeat domain"/>
    <property type="match status" value="1"/>
</dbReference>
<evidence type="ECO:0008006" key="6">
    <source>
        <dbReference type="Google" id="ProtNLM"/>
    </source>
</evidence>
<dbReference type="PANTHER" id="PTHR47447:SF17">
    <property type="entry name" value="OS12G0638900 PROTEIN"/>
    <property type="match status" value="1"/>
</dbReference>
<feature type="compositionally biased region" description="Low complexity" evidence="3">
    <location>
        <begin position="1338"/>
        <end position="1348"/>
    </location>
</feature>
<feature type="compositionally biased region" description="Basic and acidic residues" evidence="3">
    <location>
        <begin position="1386"/>
        <end position="1396"/>
    </location>
</feature>
<feature type="compositionally biased region" description="Polar residues" evidence="3">
    <location>
        <begin position="1612"/>
        <end position="1621"/>
    </location>
</feature>
<feature type="chain" id="PRO_5005190098" description="Pentacotripeptide-repeat region of PRORP domain-containing protein" evidence="4">
    <location>
        <begin position="33"/>
        <end position="1646"/>
    </location>
</feature>
<feature type="region of interest" description="Disordered" evidence="3">
    <location>
        <begin position="1174"/>
        <end position="1200"/>
    </location>
</feature>
<sequence length="1646" mass="182519">MARGQENLLIWAPGIWCLLVLVLICLSTPCSSFQQSFFPRGGRNAREVSLYLTGVSPLPLSASNRQFYRFSSSALHQSIAERLYTDTKKAARWRPSPKRGTPPTARKVSPTPHLSHSPVRDWRPREALNVLKDDADEFVSDFRECVEREKSHRQKGQPVNLDFLPIMRESGMTSVKRIADFRHYPDSDLDLHPFTEASRIFSSLLDLTEEAEALRDRKEGVSALHTQEDRQNVGTALGALLRAAHPNPKAVREVIELRKRAGKAGRKRSKGGAGDSDHDGLREGGEEGEVGGVDRDDELPALSFQGVRILIYGLRGGAIDWPGSDELKWRVAWREYQKSSALFHLDAKGGDFPWQGFCGERIDYRRSACLSGIFYLLSLAPHTASVEEIHAIFRDTLEIRKRRARLGKDDWHNALIHLASVLTVLSKPKMKPRWKEALQIFEEWKKFEKDEIAPLLPNPQRVSPLNPDWVCRNVLLLVVARAFVAEEAPLSVLIETFNACHSSKGSIPTPAIHRRSGERPIGDTAESRDRKGRETADPSRWVNRIRGVGLIGEAWKFGQYLWEEMGRQGLKRTVWSYNAILFLHARSLHALNYWRNQKRLGSTKYAQPMIEAMMGEGEYVEPLRSSASPEESWLLRHANEIVEEMEKRGVHPDGTTAAVCLKLAADSSCVNPYDLPSRLNPLRILSGGFPRHEVAVGALLQLWKKGTHLGHPSPLNIVREAEKAGIAVIGNGRLSRDLLLALLFPRSRLRPNGRGTIQWKAALNFILKMRRSGSPVLPHLYALLLVGMKDSGLGWNEALLVLELLEEDNRWRGRGGKREVSKAEKRVKFFLKTGELPSNEGEADWGSEERDARAFAAAAGDIGLLNVLLQMAKEEGKADSLRRTLVCVDYVLGSFGGGGSVLDEEQAMKGPFSAPPEDPADWGASEYAFTYSTEKGNVRQKTQCERKLWNNCIDAIGKAHLRCRLLDAAHRRHKYLEFLDRAPSPPDENDSLRVAFSRLIARAGRAEFDVLPGEDLEASPRLAWPVRRYAVFDLWEGMQARGITPDVVSYSTFILAVVRLGLPESREICESIYSEMKTKGISPSPFTYNAMILARSASGYSNTGDSLIPLACRPPDWAGVLDVLREAEEAGFALDLSMAASACRAMATASAINAIPFPEVAKLWARLEETGIFLDKSDGAPPSDPSASSSQMQEEEKDGGTALNPKVAALLLFWFLMAVRRSGGKDPRVAFVLATRAYKQIKAAANLEAEQLRAPQALLRDILGDFSEKTDWQRSDEIVRSKDLVGVEENGDDFSEKGIEHQVAWLMRLLESAEGEAETVRAGGEGSVEGHEEEKHPVSVSSSQQKSQQGEDPRGTPDPDVLSEADRLASSFVVSGENPFTSSHASETKDENRNEEEKGEGEEEQHASLTSPAQPPPESSDRSIPPPVSAAEPQSATAEAVASDRPHYPPSFPPPHPLMEEAVRREGLPSHSSGCSPPSLHPFREETEDGRSVSLSSRSGQSSAHRRLMSLWRRKTESREDSASQEGERGGGDGVISPGQRRADQAESLESLGDEPELPLSSVLSLPPIPHPLPTESEEYVGDLQGEGYPFTRGEHLGTWKGRGRSKERDSSPTNCSQQLLTPEEVLRLQQGPSSLSRFERKKRLD</sequence>
<feature type="compositionally biased region" description="Low complexity" evidence="3">
    <location>
        <begin position="1492"/>
        <end position="1503"/>
    </location>
</feature>
<feature type="compositionally biased region" description="Basic and acidic residues" evidence="3">
    <location>
        <begin position="1514"/>
        <end position="1531"/>
    </location>
</feature>
<reference evidence="5" key="1">
    <citation type="submission" date="2014-11" db="EMBL/GenBank/DDBJ databases">
        <authorList>
            <person name="Otto D Thomas"/>
            <person name="Naeem Raeece"/>
        </authorList>
    </citation>
    <scope>NUCLEOTIDE SEQUENCE</scope>
</reference>
<feature type="compositionally biased region" description="Basic residues" evidence="3">
    <location>
        <begin position="261"/>
        <end position="270"/>
    </location>
</feature>
<dbReference type="PROSITE" id="PS51375">
    <property type="entry name" value="PPR"/>
    <property type="match status" value="1"/>
</dbReference>
<dbReference type="InterPro" id="IPR002885">
    <property type="entry name" value="PPR_rpt"/>
</dbReference>
<proteinExistence type="predicted"/>
<name>A0A0G4G7W3_9ALVE</name>
<feature type="region of interest" description="Disordered" evidence="3">
    <location>
        <begin position="1316"/>
        <end position="1646"/>
    </location>
</feature>
<dbReference type="EMBL" id="CDMZ01000966">
    <property type="protein sequence ID" value="CEM24749.1"/>
    <property type="molecule type" value="Genomic_DNA"/>
</dbReference>
<feature type="compositionally biased region" description="Basic and acidic residues" evidence="3">
    <location>
        <begin position="1482"/>
        <end position="1491"/>
    </location>
</feature>
<feature type="compositionally biased region" description="Pro residues" evidence="3">
    <location>
        <begin position="1413"/>
        <end position="1428"/>
    </location>
</feature>
<dbReference type="PANTHER" id="PTHR47447">
    <property type="entry name" value="OS03G0856100 PROTEIN"/>
    <property type="match status" value="1"/>
</dbReference>
<feature type="compositionally biased region" description="Low complexity" evidence="3">
    <location>
        <begin position="1179"/>
        <end position="1190"/>
    </location>
</feature>
<evidence type="ECO:0000313" key="5">
    <source>
        <dbReference type="EMBL" id="CEM24749.1"/>
    </source>
</evidence>
<keyword evidence="4" id="KW-0732">Signal</keyword>
<feature type="repeat" description="PPR" evidence="2">
    <location>
        <begin position="1046"/>
        <end position="1083"/>
    </location>
</feature>
<feature type="region of interest" description="Disordered" evidence="3">
    <location>
        <begin position="504"/>
        <end position="536"/>
    </location>
</feature>
<keyword evidence="1" id="KW-0677">Repeat</keyword>
<feature type="region of interest" description="Disordered" evidence="3">
    <location>
        <begin position="90"/>
        <end position="119"/>
    </location>
</feature>
<feature type="compositionally biased region" description="Pro residues" evidence="3">
    <location>
        <begin position="1448"/>
        <end position="1457"/>
    </location>
</feature>
<feature type="region of interest" description="Disordered" evidence="3">
    <location>
        <begin position="261"/>
        <end position="297"/>
    </location>
</feature>
<organism evidence="5">
    <name type="scientific">Chromera velia CCMP2878</name>
    <dbReference type="NCBI Taxonomy" id="1169474"/>
    <lineage>
        <taxon>Eukaryota</taxon>
        <taxon>Sar</taxon>
        <taxon>Alveolata</taxon>
        <taxon>Colpodellida</taxon>
        <taxon>Chromeraceae</taxon>
        <taxon>Chromera</taxon>
    </lineage>
</organism>
<dbReference type="Pfam" id="PF13812">
    <property type="entry name" value="PPR_3"/>
    <property type="match status" value="1"/>
</dbReference>
<evidence type="ECO:0000256" key="2">
    <source>
        <dbReference type="PROSITE-ProRule" id="PRU00708"/>
    </source>
</evidence>
<accession>A0A0G4G7W3</accession>
<evidence type="ECO:0000256" key="4">
    <source>
        <dbReference type="SAM" id="SignalP"/>
    </source>
</evidence>
<dbReference type="InterPro" id="IPR011990">
    <property type="entry name" value="TPR-like_helical_dom_sf"/>
</dbReference>
<dbReference type="VEuPathDB" id="CryptoDB:Cvel_20665"/>
<feature type="compositionally biased region" description="Basic and acidic residues" evidence="3">
    <location>
        <begin position="1458"/>
        <end position="1468"/>
    </location>
</feature>
<evidence type="ECO:0000256" key="1">
    <source>
        <dbReference type="ARBA" id="ARBA00022737"/>
    </source>
</evidence>
<gene>
    <name evidence="5" type="ORF">Cvel_20665</name>
</gene>